<organism evidence="2 3">
    <name type="scientific">Colwellia maritima</name>
    <dbReference type="NCBI Taxonomy" id="2912588"/>
    <lineage>
        <taxon>Bacteria</taxon>
        <taxon>Pseudomonadati</taxon>
        <taxon>Pseudomonadota</taxon>
        <taxon>Gammaproteobacteria</taxon>
        <taxon>Alteromonadales</taxon>
        <taxon>Colwelliaceae</taxon>
        <taxon>Colwellia</taxon>
    </lineage>
</organism>
<protein>
    <submittedName>
        <fullName evidence="2">Uncharacterized protein</fullName>
    </submittedName>
</protein>
<evidence type="ECO:0000313" key="3">
    <source>
        <dbReference type="Proteomes" id="UP001139646"/>
    </source>
</evidence>
<dbReference type="EMBL" id="JAKKSL010000007">
    <property type="protein sequence ID" value="MCI2286087.1"/>
    <property type="molecule type" value="Genomic_DNA"/>
</dbReference>
<proteinExistence type="predicted"/>
<evidence type="ECO:0000313" key="2">
    <source>
        <dbReference type="EMBL" id="MCI2286087.1"/>
    </source>
</evidence>
<sequence>MFSSIEEIIKKGQFSGCNINIKPMPNGTSAAVLTFLLPVGSNEANAIVDNKNNDELDRFYALRSALVSPLLAVDTGEGLEAAIEQTLVNVSESFCAGAKVLSAMDVSALVEQATDNVTSTAKKPQEKTAVKSSKKTKSQSKPKAVTEVEEEPQVVEHRLGKRIRFTIRRVVMAKIQFKVGARTIDAPLPDQNLEANVKQLAMNFPQFRWTTILESDAQIEDDGSLTYELVLPPMKANG</sequence>
<dbReference type="Proteomes" id="UP001139646">
    <property type="component" value="Unassembled WGS sequence"/>
</dbReference>
<reference evidence="2" key="1">
    <citation type="submission" date="2022-01" db="EMBL/GenBank/DDBJ databases">
        <title>Colwellia maritima, isolated from seawater.</title>
        <authorList>
            <person name="Kristyanto S."/>
            <person name="Jung J."/>
            <person name="Jeon C.O."/>
        </authorList>
    </citation>
    <scope>NUCLEOTIDE SEQUENCE</scope>
    <source>
        <strain evidence="2">MSW7</strain>
    </source>
</reference>
<keyword evidence="3" id="KW-1185">Reference proteome</keyword>
<name>A0ABS9X790_9GAMM</name>
<gene>
    <name evidence="2" type="ORF">L3081_25015</name>
</gene>
<feature type="region of interest" description="Disordered" evidence="1">
    <location>
        <begin position="116"/>
        <end position="147"/>
    </location>
</feature>
<evidence type="ECO:0000256" key="1">
    <source>
        <dbReference type="SAM" id="MobiDB-lite"/>
    </source>
</evidence>
<accession>A0ABS9X790</accession>
<dbReference type="RefSeq" id="WP_242289283.1">
    <property type="nucleotide sequence ID" value="NZ_JAKKSL010000007.1"/>
</dbReference>
<comment type="caution">
    <text evidence="2">The sequence shown here is derived from an EMBL/GenBank/DDBJ whole genome shotgun (WGS) entry which is preliminary data.</text>
</comment>